<evidence type="ECO:0000313" key="4">
    <source>
        <dbReference type="EMBL" id="QLH03818.1"/>
    </source>
</evidence>
<dbReference type="Gene3D" id="3.40.50.300">
    <property type="entry name" value="P-loop containing nucleotide triphosphate hydrolases"/>
    <property type="match status" value="1"/>
</dbReference>
<keyword evidence="2" id="KW-0067">ATP-binding</keyword>
<evidence type="ECO:0000259" key="3">
    <source>
        <dbReference type="PROSITE" id="PS51146"/>
    </source>
</evidence>
<evidence type="ECO:0000256" key="2">
    <source>
        <dbReference type="ARBA" id="ARBA00022840"/>
    </source>
</evidence>
<gene>
    <name evidence="4" type="ORF">C5F47_05195</name>
</gene>
<reference evidence="4 5" key="1">
    <citation type="submission" date="2018-02" db="EMBL/GenBank/DDBJ databases">
        <title>Complete genome of Nitrosopumilus cobalaminigenes HCA1.</title>
        <authorList>
            <person name="Qin W."/>
            <person name="Zheng Y."/>
            <person name="Stahl D.A."/>
        </authorList>
    </citation>
    <scope>NUCLEOTIDE SEQUENCE [LARGE SCALE GENOMIC DNA]</scope>
    <source>
        <strain evidence="4 5">HCA1</strain>
    </source>
</reference>
<dbReference type="GO" id="GO:0005524">
    <property type="term" value="F:ATP binding"/>
    <property type="evidence" value="ECO:0007669"/>
    <property type="project" value="UniProtKB-KW"/>
</dbReference>
<protein>
    <submittedName>
        <fullName evidence="4">Circadian clock protein KaiC</fullName>
    </submittedName>
</protein>
<dbReference type="SUPFAM" id="SSF52540">
    <property type="entry name" value="P-loop containing nucleoside triphosphate hydrolases"/>
    <property type="match status" value="2"/>
</dbReference>
<dbReference type="AlphaFoldDB" id="A0A7D5R1S0"/>
<keyword evidence="5" id="KW-1185">Reference proteome</keyword>
<accession>A0A7D5R1S0</accession>
<evidence type="ECO:0000256" key="1">
    <source>
        <dbReference type="ARBA" id="ARBA00022741"/>
    </source>
</evidence>
<feature type="domain" description="KaiC" evidence="3">
    <location>
        <begin position="175"/>
        <end position="409"/>
    </location>
</feature>
<dbReference type="InterPro" id="IPR010624">
    <property type="entry name" value="KaiC_dom"/>
</dbReference>
<dbReference type="PANTHER" id="PTHR43637">
    <property type="entry name" value="UPF0273 PROTEIN TM_0370"/>
    <property type="match status" value="1"/>
</dbReference>
<sequence length="409" mass="46450">MDYGDQGRTLYIIEKLEKNAQLPKSDFLYIERMIELCKPIFEEPVKEEIIENILSEDLIKCYHCDLEIGLTEKSIRKNEFWFHEKCFKKIPIVQNEIREKPIIVQKEPRPQIKIIQEKRSHPQMVFSGVLLASLVGTTYLAAGEIIATIVGVCGSVLYVTTFKNQIIQNKKQNSKLIKTGIPGFDSTLSEGIKKNSSVLVSGPPGSGKTTFGLQFIYSGAKEFDEPGVYISLSQGINEIKNDCKSFGWDIENLIEKGKILLIDLRPFKIKDEVVGKDDSLYRAEQIPFEHLNKFILNSIKKIKAKRIVVDSISILGMQYSDKFHMRQGLQGMIQSVENFNVTSLLVSENSEGSIPPESFVTSGIIQLDNQIVNNQMKRTIRIKKLRGVEHDENVHSLDLDSNGLYVYEN</sequence>
<dbReference type="PROSITE" id="PS51146">
    <property type="entry name" value="KAIC"/>
    <property type="match status" value="1"/>
</dbReference>
<evidence type="ECO:0000313" key="5">
    <source>
        <dbReference type="Proteomes" id="UP000509771"/>
    </source>
</evidence>
<proteinExistence type="predicted"/>
<dbReference type="Pfam" id="PF06745">
    <property type="entry name" value="ATPase"/>
    <property type="match status" value="1"/>
</dbReference>
<name>A0A7D5R1S0_9ARCH</name>
<dbReference type="PANTHER" id="PTHR43637:SF1">
    <property type="entry name" value="UPF0273 PROTEIN TM_0370"/>
    <property type="match status" value="1"/>
</dbReference>
<dbReference type="EMBL" id="CP026993">
    <property type="protein sequence ID" value="QLH03818.1"/>
    <property type="molecule type" value="Genomic_DNA"/>
</dbReference>
<dbReference type="InterPro" id="IPR027417">
    <property type="entry name" value="P-loop_NTPase"/>
</dbReference>
<keyword evidence="1" id="KW-0547">Nucleotide-binding</keyword>
<dbReference type="Proteomes" id="UP000509771">
    <property type="component" value="Chromosome"/>
</dbReference>
<dbReference type="InterPro" id="IPR014774">
    <property type="entry name" value="KaiC-like_dom"/>
</dbReference>
<dbReference type="KEGG" id="ncl:C5F47_05195"/>
<organism evidence="4 5">
    <name type="scientific">Nitrosopumilus cobalaminigenes</name>
    <dbReference type="NCBI Taxonomy" id="1470066"/>
    <lineage>
        <taxon>Archaea</taxon>
        <taxon>Nitrososphaerota</taxon>
        <taxon>Nitrososphaeria</taxon>
        <taxon>Nitrosopumilales</taxon>
        <taxon>Nitrosopumilaceae</taxon>
        <taxon>Nitrosopumilus</taxon>
    </lineage>
</organism>
<dbReference type="OrthoDB" id="27015at2157"/>